<dbReference type="Proteomes" id="UP001283361">
    <property type="component" value="Unassembled WGS sequence"/>
</dbReference>
<name>A0AAE0XWW7_9GAST</name>
<sequence>MLEESAVGDITAGERLSYRRCHNDRAELDPDFLVTVRSNVDVKQEYNTGTFHTYPSMAVETRLPHSSNLSPETKHCP</sequence>
<gene>
    <name evidence="1" type="ORF">RRG08_041933</name>
</gene>
<keyword evidence="2" id="KW-1185">Reference proteome</keyword>
<accession>A0AAE0XWW7</accession>
<organism evidence="1 2">
    <name type="scientific">Elysia crispata</name>
    <name type="common">lettuce slug</name>
    <dbReference type="NCBI Taxonomy" id="231223"/>
    <lineage>
        <taxon>Eukaryota</taxon>
        <taxon>Metazoa</taxon>
        <taxon>Spiralia</taxon>
        <taxon>Lophotrochozoa</taxon>
        <taxon>Mollusca</taxon>
        <taxon>Gastropoda</taxon>
        <taxon>Heterobranchia</taxon>
        <taxon>Euthyneura</taxon>
        <taxon>Panpulmonata</taxon>
        <taxon>Sacoglossa</taxon>
        <taxon>Placobranchoidea</taxon>
        <taxon>Plakobranchidae</taxon>
        <taxon>Elysia</taxon>
    </lineage>
</organism>
<evidence type="ECO:0000313" key="2">
    <source>
        <dbReference type="Proteomes" id="UP001283361"/>
    </source>
</evidence>
<reference evidence="1" key="1">
    <citation type="journal article" date="2023" name="G3 (Bethesda)">
        <title>A reference genome for the long-term kleptoplast-retaining sea slug Elysia crispata morphotype clarki.</title>
        <authorList>
            <person name="Eastman K.E."/>
            <person name="Pendleton A.L."/>
            <person name="Shaikh M.A."/>
            <person name="Suttiyut T."/>
            <person name="Ogas R."/>
            <person name="Tomko P."/>
            <person name="Gavelis G."/>
            <person name="Widhalm J.R."/>
            <person name="Wisecaver J.H."/>
        </authorList>
    </citation>
    <scope>NUCLEOTIDE SEQUENCE</scope>
    <source>
        <strain evidence="1">ECLA1</strain>
    </source>
</reference>
<dbReference type="AlphaFoldDB" id="A0AAE0XWW7"/>
<protein>
    <submittedName>
        <fullName evidence="1">Uncharacterized protein</fullName>
    </submittedName>
</protein>
<comment type="caution">
    <text evidence="1">The sequence shown here is derived from an EMBL/GenBank/DDBJ whole genome shotgun (WGS) entry which is preliminary data.</text>
</comment>
<proteinExistence type="predicted"/>
<dbReference type="EMBL" id="JAWDGP010007375">
    <property type="protein sequence ID" value="KAK3722328.1"/>
    <property type="molecule type" value="Genomic_DNA"/>
</dbReference>
<evidence type="ECO:0000313" key="1">
    <source>
        <dbReference type="EMBL" id="KAK3722328.1"/>
    </source>
</evidence>